<feature type="region of interest" description="Disordered" evidence="1">
    <location>
        <begin position="24"/>
        <end position="83"/>
    </location>
</feature>
<organism evidence="2 3">
    <name type="scientific">Conger conger</name>
    <name type="common">Conger eel</name>
    <name type="synonym">Muraena conger</name>
    <dbReference type="NCBI Taxonomy" id="82655"/>
    <lineage>
        <taxon>Eukaryota</taxon>
        <taxon>Metazoa</taxon>
        <taxon>Chordata</taxon>
        <taxon>Craniata</taxon>
        <taxon>Vertebrata</taxon>
        <taxon>Euteleostomi</taxon>
        <taxon>Actinopterygii</taxon>
        <taxon>Neopterygii</taxon>
        <taxon>Teleostei</taxon>
        <taxon>Anguilliformes</taxon>
        <taxon>Congridae</taxon>
        <taxon>Conger</taxon>
    </lineage>
</organism>
<keyword evidence="3" id="KW-1185">Reference proteome</keyword>
<evidence type="ECO:0000256" key="1">
    <source>
        <dbReference type="SAM" id="MobiDB-lite"/>
    </source>
</evidence>
<feature type="compositionally biased region" description="Basic and acidic residues" evidence="1">
    <location>
        <begin position="67"/>
        <end position="83"/>
    </location>
</feature>
<dbReference type="Proteomes" id="UP001152803">
    <property type="component" value="Unassembled WGS sequence"/>
</dbReference>
<reference evidence="2" key="1">
    <citation type="journal article" date="2023" name="Science">
        <title>Genome structures resolve the early diversification of teleost fishes.</title>
        <authorList>
            <person name="Parey E."/>
            <person name="Louis A."/>
            <person name="Montfort J."/>
            <person name="Bouchez O."/>
            <person name="Roques C."/>
            <person name="Iampietro C."/>
            <person name="Lluch J."/>
            <person name="Castinel A."/>
            <person name="Donnadieu C."/>
            <person name="Desvignes T."/>
            <person name="Floi Bucao C."/>
            <person name="Jouanno E."/>
            <person name="Wen M."/>
            <person name="Mejri S."/>
            <person name="Dirks R."/>
            <person name="Jansen H."/>
            <person name="Henkel C."/>
            <person name="Chen W.J."/>
            <person name="Zahm M."/>
            <person name="Cabau C."/>
            <person name="Klopp C."/>
            <person name="Thompson A.W."/>
            <person name="Robinson-Rechavi M."/>
            <person name="Braasch I."/>
            <person name="Lecointre G."/>
            <person name="Bobe J."/>
            <person name="Postlethwait J.H."/>
            <person name="Berthelot C."/>
            <person name="Roest Crollius H."/>
            <person name="Guiguen Y."/>
        </authorList>
    </citation>
    <scope>NUCLEOTIDE SEQUENCE</scope>
    <source>
        <strain evidence="2">Concon-B</strain>
    </source>
</reference>
<protein>
    <submittedName>
        <fullName evidence="2">Uncharacterized protein</fullName>
    </submittedName>
</protein>
<proteinExistence type="predicted"/>
<accession>A0A9Q1CUF1</accession>
<evidence type="ECO:0000313" key="2">
    <source>
        <dbReference type="EMBL" id="KAJ8249770.1"/>
    </source>
</evidence>
<gene>
    <name evidence="2" type="ORF">COCON_G00229860</name>
</gene>
<sequence>MRTLCDGGRQSVAKTPSLYTVGHRVGLAESPAAPLPKNSRDARSQPRRKDRNPGGTTKLTPPASPEEGGRRGRGERQEEAGPD</sequence>
<comment type="caution">
    <text evidence="2">The sequence shown here is derived from an EMBL/GenBank/DDBJ whole genome shotgun (WGS) entry which is preliminary data.</text>
</comment>
<dbReference type="EMBL" id="JAFJMO010000019">
    <property type="protein sequence ID" value="KAJ8249770.1"/>
    <property type="molecule type" value="Genomic_DNA"/>
</dbReference>
<dbReference type="AlphaFoldDB" id="A0A9Q1CUF1"/>
<name>A0A9Q1CUF1_CONCO</name>
<evidence type="ECO:0000313" key="3">
    <source>
        <dbReference type="Proteomes" id="UP001152803"/>
    </source>
</evidence>